<dbReference type="EMBL" id="KB203331">
    <property type="protein sequence ID" value="ESO85080.1"/>
    <property type="molecule type" value="Genomic_DNA"/>
</dbReference>
<dbReference type="Gene3D" id="1.20.1070.10">
    <property type="entry name" value="Rhodopsin 7-helix transmembrane proteins"/>
    <property type="match status" value="1"/>
</dbReference>
<organism evidence="11 12">
    <name type="scientific">Lottia gigantea</name>
    <name type="common">Giant owl limpet</name>
    <dbReference type="NCBI Taxonomy" id="225164"/>
    <lineage>
        <taxon>Eukaryota</taxon>
        <taxon>Metazoa</taxon>
        <taxon>Spiralia</taxon>
        <taxon>Lophotrochozoa</taxon>
        <taxon>Mollusca</taxon>
        <taxon>Gastropoda</taxon>
        <taxon>Patellogastropoda</taxon>
        <taxon>Lottioidea</taxon>
        <taxon>Lottiidae</taxon>
        <taxon>Lottia</taxon>
    </lineage>
</organism>
<evidence type="ECO:0000256" key="8">
    <source>
        <dbReference type="RuleBase" id="RU000688"/>
    </source>
</evidence>
<reference evidence="11 12" key="1">
    <citation type="journal article" date="2013" name="Nature">
        <title>Insights into bilaterian evolution from three spiralian genomes.</title>
        <authorList>
            <person name="Simakov O."/>
            <person name="Marletaz F."/>
            <person name="Cho S.J."/>
            <person name="Edsinger-Gonzales E."/>
            <person name="Havlak P."/>
            <person name="Hellsten U."/>
            <person name="Kuo D.H."/>
            <person name="Larsson T."/>
            <person name="Lv J."/>
            <person name="Arendt D."/>
            <person name="Savage R."/>
            <person name="Osoegawa K."/>
            <person name="de Jong P."/>
            <person name="Grimwood J."/>
            <person name="Chapman J.A."/>
            <person name="Shapiro H."/>
            <person name="Aerts A."/>
            <person name="Otillar R.P."/>
            <person name="Terry A.Y."/>
            <person name="Boore J.L."/>
            <person name="Grigoriev I.V."/>
            <person name="Lindberg D.R."/>
            <person name="Seaver E.C."/>
            <person name="Weisblat D.A."/>
            <person name="Putnam N.H."/>
            <person name="Rokhsar D.S."/>
        </authorList>
    </citation>
    <scope>NUCLEOTIDE SEQUENCE [LARGE SCALE GENOMIC DNA]</scope>
</reference>
<comment type="similarity">
    <text evidence="8">Belongs to the G-protein coupled receptor 1 family.</text>
</comment>
<evidence type="ECO:0000313" key="12">
    <source>
        <dbReference type="Proteomes" id="UP000030746"/>
    </source>
</evidence>
<feature type="transmembrane region" description="Helical" evidence="9">
    <location>
        <begin position="53"/>
        <end position="74"/>
    </location>
</feature>
<dbReference type="SUPFAM" id="SSF81321">
    <property type="entry name" value="Family A G protein-coupled receptor-like"/>
    <property type="match status" value="1"/>
</dbReference>
<dbReference type="HOGENOM" id="CLU_135412_0_0_1"/>
<keyword evidence="6 8" id="KW-0675">Receptor</keyword>
<dbReference type="InterPro" id="IPR000276">
    <property type="entry name" value="GPCR_Rhodpsn"/>
</dbReference>
<evidence type="ECO:0000256" key="9">
    <source>
        <dbReference type="SAM" id="Phobius"/>
    </source>
</evidence>
<dbReference type="PROSITE" id="PS00237">
    <property type="entry name" value="G_PROTEIN_RECEP_F1_1"/>
    <property type="match status" value="1"/>
</dbReference>
<evidence type="ECO:0000256" key="1">
    <source>
        <dbReference type="ARBA" id="ARBA00004141"/>
    </source>
</evidence>
<feature type="domain" description="G-protein coupled receptors family 1 profile" evidence="10">
    <location>
        <begin position="33"/>
        <end position="127"/>
    </location>
</feature>
<dbReference type="GO" id="GO:0005886">
    <property type="term" value="C:plasma membrane"/>
    <property type="evidence" value="ECO:0007669"/>
    <property type="project" value="TreeGrafter"/>
</dbReference>
<proteinExistence type="inferred from homology"/>
<dbReference type="OrthoDB" id="9990906at2759"/>
<keyword evidence="4 8" id="KW-0297">G-protein coupled receptor</keyword>
<dbReference type="PRINTS" id="PR00237">
    <property type="entry name" value="GPCRRHODOPSN"/>
</dbReference>
<protein>
    <recommendedName>
        <fullName evidence="10">G-protein coupled receptors family 1 profile domain-containing protein</fullName>
    </recommendedName>
</protein>
<evidence type="ECO:0000313" key="11">
    <source>
        <dbReference type="EMBL" id="ESO85080.1"/>
    </source>
</evidence>
<evidence type="ECO:0000256" key="2">
    <source>
        <dbReference type="ARBA" id="ARBA00022692"/>
    </source>
</evidence>
<feature type="transmembrane region" description="Helical" evidence="9">
    <location>
        <begin position="20"/>
        <end position="41"/>
    </location>
</feature>
<dbReference type="Pfam" id="PF00001">
    <property type="entry name" value="7tm_1"/>
    <property type="match status" value="1"/>
</dbReference>
<dbReference type="PANTHER" id="PTHR24243:SF230">
    <property type="entry name" value="G-PROTEIN COUPLED RECEPTORS FAMILY 1 PROFILE DOMAIN-CONTAINING PROTEIN"/>
    <property type="match status" value="1"/>
</dbReference>
<sequence>MDQDEKLSSTEYRIHKILAIYVPPILLLLGTFGNIFAFLVLRHKSMARLTTYLFLAALSISDCFVLLFGLLRMWIGEVSKFELRDQSDWLCKSIIYVGYITSNYSAWLLIAVTIERYLVIVHPLKAL</sequence>
<keyword evidence="7 8" id="KW-0807">Transducer</keyword>
<dbReference type="PROSITE" id="PS50262">
    <property type="entry name" value="G_PROTEIN_RECEP_F1_2"/>
    <property type="match status" value="1"/>
</dbReference>
<keyword evidence="2 8" id="KW-0812">Transmembrane</keyword>
<dbReference type="KEGG" id="lgi:LOTGIDRAFT_131098"/>
<dbReference type="Proteomes" id="UP000030746">
    <property type="component" value="Unassembled WGS sequence"/>
</dbReference>
<dbReference type="GO" id="GO:0004930">
    <property type="term" value="F:G protein-coupled receptor activity"/>
    <property type="evidence" value="ECO:0007669"/>
    <property type="project" value="UniProtKB-KW"/>
</dbReference>
<dbReference type="OMA" id="CNICIEI"/>
<evidence type="ECO:0000256" key="4">
    <source>
        <dbReference type="ARBA" id="ARBA00023040"/>
    </source>
</evidence>
<name>V3ZR94_LOTGI</name>
<accession>V3ZR94</accession>
<gene>
    <name evidence="11" type="ORF">LOTGIDRAFT_131098</name>
</gene>
<dbReference type="GeneID" id="20233152"/>
<feature type="transmembrane region" description="Helical" evidence="9">
    <location>
        <begin position="94"/>
        <end position="114"/>
    </location>
</feature>
<dbReference type="RefSeq" id="XP_009064222.1">
    <property type="nucleotide sequence ID" value="XM_009065974.1"/>
</dbReference>
<evidence type="ECO:0000256" key="6">
    <source>
        <dbReference type="ARBA" id="ARBA00023170"/>
    </source>
</evidence>
<keyword evidence="12" id="KW-1185">Reference proteome</keyword>
<evidence type="ECO:0000256" key="7">
    <source>
        <dbReference type="ARBA" id="ARBA00023224"/>
    </source>
</evidence>
<keyword evidence="3 9" id="KW-1133">Transmembrane helix</keyword>
<evidence type="ECO:0000259" key="10">
    <source>
        <dbReference type="PROSITE" id="PS50262"/>
    </source>
</evidence>
<comment type="subcellular location">
    <subcellularLocation>
        <location evidence="1">Membrane</location>
        <topology evidence="1">Multi-pass membrane protein</topology>
    </subcellularLocation>
</comment>
<evidence type="ECO:0000256" key="3">
    <source>
        <dbReference type="ARBA" id="ARBA00022989"/>
    </source>
</evidence>
<feature type="non-terminal residue" evidence="11">
    <location>
        <position position="127"/>
    </location>
</feature>
<dbReference type="AlphaFoldDB" id="V3ZR94"/>
<keyword evidence="5 9" id="KW-0472">Membrane</keyword>
<evidence type="ECO:0000256" key="5">
    <source>
        <dbReference type="ARBA" id="ARBA00023136"/>
    </source>
</evidence>
<dbReference type="PANTHER" id="PTHR24243">
    <property type="entry name" value="G-PROTEIN COUPLED RECEPTOR"/>
    <property type="match status" value="1"/>
</dbReference>
<dbReference type="InterPro" id="IPR017452">
    <property type="entry name" value="GPCR_Rhodpsn_7TM"/>
</dbReference>
<dbReference type="CTD" id="20233152"/>